<reference evidence="12" key="1">
    <citation type="submission" date="2021-03" db="EMBL/GenBank/DDBJ databases">
        <title>Comparative genomics and phylogenomic investigation of the class Geoglossomycetes provide insights into ecological specialization and systematics.</title>
        <authorList>
            <person name="Melie T."/>
            <person name="Pirro S."/>
            <person name="Miller A.N."/>
            <person name="Quandt A."/>
        </authorList>
    </citation>
    <scope>NUCLEOTIDE SEQUENCE</scope>
    <source>
        <strain evidence="12">CAQ_001_2017</strain>
    </source>
</reference>
<evidence type="ECO:0000313" key="13">
    <source>
        <dbReference type="Proteomes" id="UP000750711"/>
    </source>
</evidence>
<dbReference type="InterPro" id="IPR018042">
    <property type="entry name" value="Aspartate_kinase_CS"/>
</dbReference>
<dbReference type="GO" id="GO:0009088">
    <property type="term" value="P:threonine biosynthetic process"/>
    <property type="evidence" value="ECO:0007669"/>
    <property type="project" value="UniProtKB-ARBA"/>
</dbReference>
<dbReference type="FunFam" id="3.30.70.260:FF:000029">
    <property type="entry name" value="Aspartokinase"/>
    <property type="match status" value="1"/>
</dbReference>
<evidence type="ECO:0000313" key="12">
    <source>
        <dbReference type="EMBL" id="KAH0566307.1"/>
    </source>
</evidence>
<comment type="similarity">
    <text evidence="2">Belongs to the aspartokinase family.</text>
</comment>
<dbReference type="InterPro" id="IPR002912">
    <property type="entry name" value="ACT_dom"/>
</dbReference>
<dbReference type="PANTHER" id="PTHR21499">
    <property type="entry name" value="ASPARTATE KINASE"/>
    <property type="match status" value="1"/>
</dbReference>
<evidence type="ECO:0000256" key="7">
    <source>
        <dbReference type="ARBA" id="ARBA00022840"/>
    </source>
</evidence>
<sequence length="625" mass="69413">MPIRTQSPFAYRKAGIPKAEEEEVEKGRTYLRRTDLRAAYARFHMPKFPPRNSKVLLRSSAHETCCIHYRLPIATHSELHQAYSPSRARLTILRTPWTFNEFIVAHDSLHVTQTWQGNTASGSWIVQKFGGTSIGKFAVNIVEDIIRASLDQHKVVVVCSARSSYSKAEGTTNRLLRAAREAEKQGTKNYEKIVSVIREDHIAAAKGCVKSPDIVEVLIQDINNECNTLLGLLAALQTVEEITTKSEDKIISTGEKLSCRFVAALLRDRGVDSEYVDLAKIIPCKIHGGLSQNFYQDVAKLLADRIRLCGDRVPVVTGYFGVVPGGLLSRVGRGYTDLCAALAAVGLKADELQVWKEVDGIFTADPRKVPTARLLPTITPAEAAELTFYGSEVIHPFTMEQVIRARIPIRIKNVMNPRGKGTIIFPDSAAELDYAVPGHEPNLFRTRSSSLLSQHQRPKRPTAVTIKRQILVMNIHSNKRSLSHGFFAKIFSTLDKWRLSVDLIATSEVHVSMALHSDSAILEGNVDANQLKILDHDLHGAIAELREHGTVDIIPHMAILSLVGRQMKNMIGIAGKMFSTLGENNVNIEMISQGASEINISCVIEERDADRAINILHTNLFQFLE</sequence>
<evidence type="ECO:0000256" key="3">
    <source>
        <dbReference type="ARBA" id="ARBA00013059"/>
    </source>
</evidence>
<dbReference type="FunFam" id="3.30.2130.10:FF:000001">
    <property type="entry name" value="Bifunctional aspartokinase/homoserine dehydrogenase"/>
    <property type="match status" value="1"/>
</dbReference>
<dbReference type="EC" id="2.7.2.4" evidence="3"/>
<evidence type="ECO:0000256" key="8">
    <source>
        <dbReference type="ARBA" id="ARBA00047872"/>
    </source>
</evidence>
<dbReference type="Pfam" id="PF22468">
    <property type="entry name" value="ACT_9"/>
    <property type="match status" value="1"/>
</dbReference>
<dbReference type="InterPro" id="IPR036393">
    <property type="entry name" value="AceGlu_kinase-like_sf"/>
</dbReference>
<dbReference type="InterPro" id="IPR001341">
    <property type="entry name" value="Asp_kinase"/>
</dbReference>
<dbReference type="GO" id="GO:0005524">
    <property type="term" value="F:ATP binding"/>
    <property type="evidence" value="ECO:0007669"/>
    <property type="project" value="UniProtKB-KW"/>
</dbReference>
<evidence type="ECO:0000256" key="5">
    <source>
        <dbReference type="ARBA" id="ARBA00022741"/>
    </source>
</evidence>
<proteinExistence type="inferred from homology"/>
<dbReference type="FunFam" id="3.30.70.260:FF:000033">
    <property type="entry name" value="Aspartokinase"/>
    <property type="match status" value="1"/>
</dbReference>
<keyword evidence="5" id="KW-0547">Nucleotide-binding</keyword>
<dbReference type="EMBL" id="JAGHQM010000016">
    <property type="protein sequence ID" value="KAH0566307.1"/>
    <property type="molecule type" value="Genomic_DNA"/>
</dbReference>
<dbReference type="InterPro" id="IPR045865">
    <property type="entry name" value="ACT-like_dom_sf"/>
</dbReference>
<dbReference type="GO" id="GO:0009089">
    <property type="term" value="P:lysine biosynthetic process via diaminopimelate"/>
    <property type="evidence" value="ECO:0007669"/>
    <property type="project" value="TreeGrafter"/>
</dbReference>
<evidence type="ECO:0000256" key="2">
    <source>
        <dbReference type="ARBA" id="ARBA00010122"/>
    </source>
</evidence>
<dbReference type="SUPFAM" id="SSF55021">
    <property type="entry name" value="ACT-like"/>
    <property type="match status" value="2"/>
</dbReference>
<dbReference type="Gene3D" id="3.30.70.260">
    <property type="match status" value="2"/>
</dbReference>
<evidence type="ECO:0000256" key="10">
    <source>
        <dbReference type="ARBA" id="ARBA00083304"/>
    </source>
</evidence>
<dbReference type="InterPro" id="IPR054352">
    <property type="entry name" value="ACT_Aspartokinase"/>
</dbReference>
<comment type="pathway">
    <text evidence="1">Mycotoxin biosynthesis.</text>
</comment>
<dbReference type="NCBIfam" id="TIGR00657">
    <property type="entry name" value="asp_kinases"/>
    <property type="match status" value="1"/>
</dbReference>
<dbReference type="Proteomes" id="UP000750711">
    <property type="component" value="Unassembled WGS sequence"/>
</dbReference>
<evidence type="ECO:0000256" key="4">
    <source>
        <dbReference type="ARBA" id="ARBA00022679"/>
    </source>
</evidence>
<dbReference type="Gene3D" id="3.40.1160.10">
    <property type="entry name" value="Acetylglutamate kinase-like"/>
    <property type="match status" value="1"/>
</dbReference>
<keyword evidence="7" id="KW-0067">ATP-binding</keyword>
<dbReference type="SUPFAM" id="SSF53633">
    <property type="entry name" value="Carbamate kinase-like"/>
    <property type="match status" value="1"/>
</dbReference>
<organism evidence="12 13">
    <name type="scientific">Trichoglossum hirsutum</name>
    <dbReference type="NCBI Taxonomy" id="265104"/>
    <lineage>
        <taxon>Eukaryota</taxon>
        <taxon>Fungi</taxon>
        <taxon>Dikarya</taxon>
        <taxon>Ascomycota</taxon>
        <taxon>Pezizomycotina</taxon>
        <taxon>Geoglossomycetes</taxon>
        <taxon>Geoglossales</taxon>
        <taxon>Geoglossaceae</taxon>
        <taxon>Trichoglossum</taxon>
    </lineage>
</organism>
<dbReference type="InterPro" id="IPR001048">
    <property type="entry name" value="Asp/Glu/Uridylate_kinase"/>
</dbReference>
<name>A0A9P8LJ67_9PEZI</name>
<comment type="catalytic activity">
    <reaction evidence="8">
        <text>L-aspartate + ATP = 4-phospho-L-aspartate + ADP</text>
        <dbReference type="Rhea" id="RHEA:23776"/>
        <dbReference type="ChEBI" id="CHEBI:29991"/>
        <dbReference type="ChEBI" id="CHEBI:30616"/>
        <dbReference type="ChEBI" id="CHEBI:57535"/>
        <dbReference type="ChEBI" id="CHEBI:456216"/>
        <dbReference type="EC" id="2.7.2.4"/>
    </reaction>
</comment>
<dbReference type="Pfam" id="PF00696">
    <property type="entry name" value="AA_kinase"/>
    <property type="match status" value="1"/>
</dbReference>
<keyword evidence="6" id="KW-0418">Kinase</keyword>
<evidence type="ECO:0000256" key="1">
    <source>
        <dbReference type="ARBA" id="ARBA00004685"/>
    </source>
</evidence>
<evidence type="ECO:0000256" key="9">
    <source>
        <dbReference type="ARBA" id="ARBA00073087"/>
    </source>
</evidence>
<protein>
    <recommendedName>
        <fullName evidence="9">Aspartate kinase FUB3</fullName>
        <ecNumber evidence="3">2.7.2.4</ecNumber>
    </recommendedName>
    <alternativeName>
        <fullName evidence="10">Fusaric acid biosynthesis protein 3</fullName>
    </alternativeName>
</protein>
<keyword evidence="13" id="KW-1185">Reference proteome</keyword>
<dbReference type="GO" id="GO:0005829">
    <property type="term" value="C:cytosol"/>
    <property type="evidence" value="ECO:0007669"/>
    <property type="project" value="TreeGrafter"/>
</dbReference>
<gene>
    <name evidence="12" type="ORF">GP486_000278</name>
</gene>
<comment type="caution">
    <text evidence="12">The sequence shown here is derived from an EMBL/GenBank/DDBJ whole genome shotgun (WGS) entry which is preliminary data.</text>
</comment>
<dbReference type="GO" id="GO:0004072">
    <property type="term" value="F:aspartate kinase activity"/>
    <property type="evidence" value="ECO:0007669"/>
    <property type="project" value="UniProtKB-EC"/>
</dbReference>
<dbReference type="PROSITE" id="PS51671">
    <property type="entry name" value="ACT"/>
    <property type="match status" value="1"/>
</dbReference>
<feature type="domain" description="ACT" evidence="11">
    <location>
        <begin position="562"/>
        <end position="625"/>
    </location>
</feature>
<keyword evidence="4" id="KW-0808">Transferase</keyword>
<dbReference type="FunFam" id="3.40.1160.10:FF:000023">
    <property type="entry name" value="Probable aspartokinase"/>
    <property type="match status" value="1"/>
</dbReference>
<dbReference type="GO" id="GO:0009090">
    <property type="term" value="P:homoserine biosynthetic process"/>
    <property type="evidence" value="ECO:0007669"/>
    <property type="project" value="TreeGrafter"/>
</dbReference>
<evidence type="ECO:0000259" key="11">
    <source>
        <dbReference type="PROSITE" id="PS51671"/>
    </source>
</evidence>
<dbReference type="PANTHER" id="PTHR21499:SF59">
    <property type="entry name" value="ASPARTOKINASE"/>
    <property type="match status" value="1"/>
</dbReference>
<dbReference type="AlphaFoldDB" id="A0A9P8LJ67"/>
<evidence type="ECO:0000256" key="6">
    <source>
        <dbReference type="ARBA" id="ARBA00022777"/>
    </source>
</evidence>
<dbReference type="GO" id="GO:0071266">
    <property type="term" value="P:'de novo' L-methionine biosynthetic process"/>
    <property type="evidence" value="ECO:0007669"/>
    <property type="project" value="UniProtKB-ARBA"/>
</dbReference>
<accession>A0A9P8LJ67</accession>
<dbReference type="PROSITE" id="PS00324">
    <property type="entry name" value="ASPARTOKINASE"/>
    <property type="match status" value="1"/>
</dbReference>